<name>A0A0G1X6Q9_9BACT</name>
<evidence type="ECO:0000256" key="2">
    <source>
        <dbReference type="SAM" id="MobiDB-lite"/>
    </source>
</evidence>
<dbReference type="AlphaFoldDB" id="A0A0G1X6Q9"/>
<dbReference type="EMBL" id="LCPK01000004">
    <property type="protein sequence ID" value="KKU98298.1"/>
    <property type="molecule type" value="Genomic_DNA"/>
</dbReference>
<feature type="region of interest" description="Disordered" evidence="2">
    <location>
        <begin position="334"/>
        <end position="386"/>
    </location>
</feature>
<evidence type="ECO:0000313" key="3">
    <source>
        <dbReference type="EMBL" id="KKU98298.1"/>
    </source>
</evidence>
<organism evidence="3 4">
    <name type="scientific">Candidatus Amesbacteria bacterium GW2011_GWB1_48_13</name>
    <dbReference type="NCBI Taxonomy" id="1618362"/>
    <lineage>
        <taxon>Bacteria</taxon>
        <taxon>Candidatus Amesiibacteriota</taxon>
    </lineage>
</organism>
<evidence type="ECO:0000256" key="1">
    <source>
        <dbReference type="SAM" id="Coils"/>
    </source>
</evidence>
<reference evidence="3 4" key="1">
    <citation type="journal article" date="2015" name="Nature">
        <title>rRNA introns, odd ribosomes, and small enigmatic genomes across a large radiation of phyla.</title>
        <authorList>
            <person name="Brown C.T."/>
            <person name="Hug L.A."/>
            <person name="Thomas B.C."/>
            <person name="Sharon I."/>
            <person name="Castelle C.J."/>
            <person name="Singh A."/>
            <person name="Wilkins M.J."/>
            <person name="Williams K.H."/>
            <person name="Banfield J.F."/>
        </authorList>
    </citation>
    <scope>NUCLEOTIDE SEQUENCE [LARGE SCALE GENOMIC DNA]</scope>
</reference>
<feature type="coiled-coil region" evidence="1">
    <location>
        <begin position="41"/>
        <end position="75"/>
    </location>
</feature>
<comment type="caution">
    <text evidence="3">The sequence shown here is derived from an EMBL/GenBank/DDBJ whole genome shotgun (WGS) entry which is preliminary data.</text>
</comment>
<gene>
    <name evidence="3" type="ORF">UY28_C0004G0036</name>
</gene>
<accession>A0A0G1X6Q9</accession>
<keyword evidence="1" id="KW-0175">Coiled coil</keyword>
<proteinExistence type="predicted"/>
<dbReference type="Proteomes" id="UP000034694">
    <property type="component" value="Unassembled WGS sequence"/>
</dbReference>
<protein>
    <submittedName>
        <fullName evidence="3">Uncharacterized protein</fullName>
    </submittedName>
</protein>
<evidence type="ECO:0000313" key="4">
    <source>
        <dbReference type="Proteomes" id="UP000034694"/>
    </source>
</evidence>
<sequence length="386" mass="44011">MPNGTDWSSMASSLIPGVLGLLGGGGPMGALAGYAHGQESQDKYRREMEKRNQEIEFKKQEMAFKNTQVQQQQQQIDIQRQQEERLGIRADAENKYVAVQTQTLDRALQNEESAVQGLSPEELRLYHQLGKEGYRKDRLQRMGIESAGRFLPTMDPKLFPTPEKAQDFARAMGDHLGGYLLEKEKQKGEAGSRRRFYSTSDGRIYDDRTGDYKEEPATMSPRERMQAKAKLLEAYNKLPEIQRMTTPFNRWMSGPDGLAARKELSLIDDEQFADLLSFSNSEEKRGQEAAYSQMFINWQKKQGRFSAKNEEAFREYLQTQKGSDEFEAFISSQRMKGSRGDISPTSQPAAHPVEMAPKVETPTPKQPSPTAPKTYEEWKRMRGARQ</sequence>